<reference evidence="4" key="1">
    <citation type="journal article" date="2020" name="mSystems">
        <title>Genome- and Community-Level Interaction Insights into Carbon Utilization and Element Cycling Functions of Hydrothermarchaeota in Hydrothermal Sediment.</title>
        <authorList>
            <person name="Zhou Z."/>
            <person name="Liu Y."/>
            <person name="Xu W."/>
            <person name="Pan J."/>
            <person name="Luo Z.H."/>
            <person name="Li M."/>
        </authorList>
    </citation>
    <scope>NUCLEOTIDE SEQUENCE [LARGE SCALE GENOMIC DNA]</scope>
    <source>
        <strain evidence="4">HyVt-45</strain>
    </source>
</reference>
<dbReference type="PANTHER" id="PTHR35147">
    <property type="entry name" value="CHEMORECEPTOR GLUTAMINE DEAMIDASE CHED-RELATED"/>
    <property type="match status" value="1"/>
</dbReference>
<name>A0A7V1N2I2_DESA2</name>
<dbReference type="Gene3D" id="3.30.1330.200">
    <property type="match status" value="1"/>
</dbReference>
<comment type="function">
    <text evidence="3">Probably deamidates glutamine residues to glutamate on methyl-accepting chemotaxis receptors (MCPs), playing an important role in chemotaxis.</text>
</comment>
<dbReference type="InterPro" id="IPR038592">
    <property type="entry name" value="CheD-like_sf"/>
</dbReference>
<comment type="catalytic activity">
    <reaction evidence="3">
        <text>L-glutaminyl-[protein] + H2O = L-glutamyl-[protein] + NH4(+)</text>
        <dbReference type="Rhea" id="RHEA:16441"/>
        <dbReference type="Rhea" id="RHEA-COMP:10207"/>
        <dbReference type="Rhea" id="RHEA-COMP:10208"/>
        <dbReference type="ChEBI" id="CHEBI:15377"/>
        <dbReference type="ChEBI" id="CHEBI:28938"/>
        <dbReference type="ChEBI" id="CHEBI:29973"/>
        <dbReference type="ChEBI" id="CHEBI:30011"/>
        <dbReference type="EC" id="3.5.1.44"/>
    </reaction>
</comment>
<dbReference type="PANTHER" id="PTHR35147:SF1">
    <property type="entry name" value="CHEMORECEPTOR GLUTAMINE DEAMIDASE CHED-RELATED"/>
    <property type="match status" value="1"/>
</dbReference>
<dbReference type="EMBL" id="DRKW01000165">
    <property type="protein sequence ID" value="HEB74149.1"/>
    <property type="molecule type" value="Genomic_DNA"/>
</dbReference>
<dbReference type="Proteomes" id="UP000886268">
    <property type="component" value="Unassembled WGS sequence"/>
</dbReference>
<protein>
    <recommendedName>
        <fullName evidence="3">Probable chemoreceptor glutamine deamidase CheD</fullName>
        <ecNumber evidence="3">3.5.1.44</ecNumber>
    </recommendedName>
</protein>
<dbReference type="AlphaFoldDB" id="A0A7V1N2I2"/>
<evidence type="ECO:0000256" key="3">
    <source>
        <dbReference type="HAMAP-Rule" id="MF_01440"/>
    </source>
</evidence>
<dbReference type="GO" id="GO:0050568">
    <property type="term" value="F:protein-glutamine glutaminase activity"/>
    <property type="evidence" value="ECO:0007669"/>
    <property type="project" value="UniProtKB-UniRule"/>
</dbReference>
<keyword evidence="1 3" id="KW-0145">Chemotaxis</keyword>
<organism evidence="4">
    <name type="scientific">Desulfofervidus auxilii</name>
    <dbReference type="NCBI Taxonomy" id="1621989"/>
    <lineage>
        <taxon>Bacteria</taxon>
        <taxon>Pseudomonadati</taxon>
        <taxon>Thermodesulfobacteriota</taxon>
        <taxon>Candidatus Desulfofervidia</taxon>
        <taxon>Candidatus Desulfofervidales</taxon>
        <taxon>Candidatus Desulfofervidaceae</taxon>
        <taxon>Candidatus Desulfofervidus</taxon>
    </lineage>
</organism>
<sequence length="160" mass="17664">MGKIVVGIADIKVSNNPEDTLITYALGSCIGVIVYDPVVKVGGLLHFMLPESKVNPQRAKENPYMFADTGVPLLFKTCYKYGAKKRRMIVKVAGGAEIMDEAGYFNIGKKNYAVLRKIFWRNGVLIRAEDVGGMVNRTVELDIVTGEVRLKITGQGIRKL</sequence>
<evidence type="ECO:0000313" key="4">
    <source>
        <dbReference type="EMBL" id="HEB74149.1"/>
    </source>
</evidence>
<proteinExistence type="inferred from homology"/>
<evidence type="ECO:0000256" key="1">
    <source>
        <dbReference type="ARBA" id="ARBA00022500"/>
    </source>
</evidence>
<dbReference type="InterPro" id="IPR005659">
    <property type="entry name" value="Chemorcpt_Glu_NH3ase_CheD"/>
</dbReference>
<dbReference type="SUPFAM" id="SSF64438">
    <property type="entry name" value="CNF1/YfiH-like putative cysteine hydrolases"/>
    <property type="match status" value="1"/>
</dbReference>
<keyword evidence="2 3" id="KW-0378">Hydrolase</keyword>
<evidence type="ECO:0000256" key="2">
    <source>
        <dbReference type="ARBA" id="ARBA00022801"/>
    </source>
</evidence>
<gene>
    <name evidence="3" type="primary">cheD</name>
    <name evidence="4" type="ORF">ENJ03_02895</name>
</gene>
<dbReference type="Pfam" id="PF03975">
    <property type="entry name" value="CheD"/>
    <property type="match status" value="1"/>
</dbReference>
<dbReference type="CDD" id="cd16352">
    <property type="entry name" value="CheD"/>
    <property type="match status" value="1"/>
</dbReference>
<dbReference type="InterPro" id="IPR011324">
    <property type="entry name" value="Cytotoxic_necrot_fac-like_cat"/>
</dbReference>
<accession>A0A7V1N2I2</accession>
<dbReference type="HAMAP" id="MF_01440">
    <property type="entry name" value="CheD"/>
    <property type="match status" value="1"/>
</dbReference>
<dbReference type="EC" id="3.5.1.44" evidence="3"/>
<comment type="caution">
    <text evidence="4">The sequence shown here is derived from an EMBL/GenBank/DDBJ whole genome shotgun (WGS) entry which is preliminary data.</text>
</comment>
<dbReference type="GO" id="GO:0006935">
    <property type="term" value="P:chemotaxis"/>
    <property type="evidence" value="ECO:0007669"/>
    <property type="project" value="UniProtKB-UniRule"/>
</dbReference>
<comment type="similarity">
    <text evidence="3">Belongs to the CheD family.</text>
</comment>